<comment type="caution">
    <text evidence="2">The sequence shown here is derived from an EMBL/GenBank/DDBJ whole genome shotgun (WGS) entry which is preliminary data.</text>
</comment>
<evidence type="ECO:0000313" key="4">
    <source>
        <dbReference type="Proteomes" id="UP000677228"/>
    </source>
</evidence>
<proteinExistence type="predicted"/>
<feature type="compositionally biased region" description="Polar residues" evidence="1">
    <location>
        <begin position="41"/>
        <end position="69"/>
    </location>
</feature>
<evidence type="ECO:0000256" key="1">
    <source>
        <dbReference type="SAM" id="MobiDB-lite"/>
    </source>
</evidence>
<evidence type="ECO:0000313" key="3">
    <source>
        <dbReference type="EMBL" id="CAF4580703.1"/>
    </source>
</evidence>
<feature type="non-terminal residue" evidence="2">
    <location>
        <position position="1"/>
    </location>
</feature>
<dbReference type="Proteomes" id="UP000677228">
    <property type="component" value="Unassembled WGS sequence"/>
</dbReference>
<evidence type="ECO:0000313" key="2">
    <source>
        <dbReference type="EMBL" id="CAF1682659.1"/>
    </source>
</evidence>
<reference evidence="2" key="1">
    <citation type="submission" date="2021-02" db="EMBL/GenBank/DDBJ databases">
        <authorList>
            <person name="Nowell W R."/>
        </authorList>
    </citation>
    <scope>NUCLEOTIDE SEQUENCE</scope>
</reference>
<protein>
    <submittedName>
        <fullName evidence="2">Uncharacterized protein</fullName>
    </submittedName>
</protein>
<organism evidence="2 4">
    <name type="scientific">Didymodactylos carnosus</name>
    <dbReference type="NCBI Taxonomy" id="1234261"/>
    <lineage>
        <taxon>Eukaryota</taxon>
        <taxon>Metazoa</taxon>
        <taxon>Spiralia</taxon>
        <taxon>Gnathifera</taxon>
        <taxon>Rotifera</taxon>
        <taxon>Eurotatoria</taxon>
        <taxon>Bdelloidea</taxon>
        <taxon>Philodinida</taxon>
        <taxon>Philodinidae</taxon>
        <taxon>Didymodactylos</taxon>
    </lineage>
</organism>
<accession>A0A8S2GCG7</accession>
<dbReference type="EMBL" id="CAJOBA010121262">
    <property type="protein sequence ID" value="CAF4580703.1"/>
    <property type="molecule type" value="Genomic_DNA"/>
</dbReference>
<feature type="compositionally biased region" description="Low complexity" evidence="1">
    <location>
        <begin position="73"/>
        <end position="83"/>
    </location>
</feature>
<dbReference type="EMBL" id="CAJNOK010080865">
    <property type="protein sequence ID" value="CAF1682659.1"/>
    <property type="molecule type" value="Genomic_DNA"/>
</dbReference>
<feature type="region of interest" description="Disordered" evidence="1">
    <location>
        <begin position="40"/>
        <end position="83"/>
    </location>
</feature>
<dbReference type="Proteomes" id="UP000682733">
    <property type="component" value="Unassembled WGS sequence"/>
</dbReference>
<name>A0A8S2GCG7_9BILA</name>
<gene>
    <name evidence="2" type="ORF">OVA965_LOCUS46120</name>
    <name evidence="3" type="ORF">TMI583_LOCUS50386</name>
</gene>
<dbReference type="AlphaFoldDB" id="A0A8S2GCG7"/>
<sequence>MAVIGILFFIKRDARIRNKLAELTHIKGFSTKDYQDLCRQRMQTQPQTKSPISPSSHSVQTNILNTNIKNHSEGSSNRSSTSS</sequence>